<dbReference type="EMBL" id="HBUF01525882">
    <property type="protein sequence ID" value="CAG6750191.1"/>
    <property type="molecule type" value="Transcribed_RNA"/>
</dbReference>
<proteinExistence type="predicted"/>
<dbReference type="AlphaFoldDB" id="A0A8D9EDZ4"/>
<evidence type="ECO:0000313" key="1">
    <source>
        <dbReference type="EMBL" id="CAG6750191.1"/>
    </source>
</evidence>
<protein>
    <submittedName>
        <fullName evidence="1">Uncharacterized protein</fullName>
    </submittedName>
</protein>
<reference evidence="1" key="1">
    <citation type="submission" date="2021-05" db="EMBL/GenBank/DDBJ databases">
        <authorList>
            <person name="Alioto T."/>
            <person name="Alioto T."/>
            <person name="Gomez Garrido J."/>
        </authorList>
    </citation>
    <scope>NUCLEOTIDE SEQUENCE</scope>
</reference>
<name>A0A8D9EDZ4_9HEMI</name>
<sequence>MQLTFCKLFCSSVSRSRKLAGKRQKLLWGLCFCPRQLFHSFLSSARVIFENVKTKNSSFFRRWHFHIVFFSSSLFKNFFFSFVKKARFKIEKSTTMPPPGLDWEFSG</sequence>
<organism evidence="1">
    <name type="scientific">Cacopsylla melanoneura</name>
    <dbReference type="NCBI Taxonomy" id="428564"/>
    <lineage>
        <taxon>Eukaryota</taxon>
        <taxon>Metazoa</taxon>
        <taxon>Ecdysozoa</taxon>
        <taxon>Arthropoda</taxon>
        <taxon>Hexapoda</taxon>
        <taxon>Insecta</taxon>
        <taxon>Pterygota</taxon>
        <taxon>Neoptera</taxon>
        <taxon>Paraneoptera</taxon>
        <taxon>Hemiptera</taxon>
        <taxon>Sternorrhyncha</taxon>
        <taxon>Psylloidea</taxon>
        <taxon>Psyllidae</taxon>
        <taxon>Psyllinae</taxon>
        <taxon>Cacopsylla</taxon>
    </lineage>
</organism>
<accession>A0A8D9EDZ4</accession>